<comment type="caution">
    <text evidence="3">The sequence shown here is derived from an EMBL/GenBank/DDBJ whole genome shotgun (WGS) entry which is preliminary data.</text>
</comment>
<dbReference type="CDD" id="cd00291">
    <property type="entry name" value="SirA_YedF_YeeD"/>
    <property type="match status" value="1"/>
</dbReference>
<dbReference type="InterPro" id="IPR036868">
    <property type="entry name" value="TusA-like_sf"/>
</dbReference>
<accession>A0A2T6B708</accession>
<reference evidence="3 4" key="1">
    <citation type="submission" date="2018-04" db="EMBL/GenBank/DDBJ databases">
        <title>Genomic Encyclopedia of Archaeal and Bacterial Type Strains, Phase II (KMG-II): from individual species to whole genera.</title>
        <authorList>
            <person name="Goeker M."/>
        </authorList>
    </citation>
    <scope>NUCLEOTIDE SEQUENCE [LARGE SCALE GENOMIC DNA]</scope>
    <source>
        <strain evidence="3 4">DSM 21823</strain>
    </source>
</reference>
<sequence>MRARVYAGRMEYDVDLDCEGLLCPLPVLRARKRLMALRPGQVLRVRATDGMAAVDLPHFCTGAGHAYLGAVPEGAATAHFIRRGENRPEPE</sequence>
<dbReference type="Proteomes" id="UP000244224">
    <property type="component" value="Unassembled WGS sequence"/>
</dbReference>
<dbReference type="SUPFAM" id="SSF64307">
    <property type="entry name" value="SirA-like"/>
    <property type="match status" value="1"/>
</dbReference>
<dbReference type="PROSITE" id="PS01148">
    <property type="entry name" value="UPF0033"/>
    <property type="match status" value="1"/>
</dbReference>
<evidence type="ECO:0000313" key="3">
    <source>
        <dbReference type="EMBL" id="PTX51833.1"/>
    </source>
</evidence>
<dbReference type="Pfam" id="PF01206">
    <property type="entry name" value="TusA"/>
    <property type="match status" value="1"/>
</dbReference>
<dbReference type="Gene3D" id="3.30.110.40">
    <property type="entry name" value="TusA-like domain"/>
    <property type="match status" value="1"/>
</dbReference>
<protein>
    <submittedName>
        <fullName evidence="3">tRNA 2-thiouridine synthesizing protein A</fullName>
    </submittedName>
</protein>
<dbReference type="PANTHER" id="PTHR33279:SF6">
    <property type="entry name" value="SULFUR CARRIER PROTEIN YEDF-RELATED"/>
    <property type="match status" value="1"/>
</dbReference>
<name>A0A2T6B708_9RHOB</name>
<comment type="similarity">
    <text evidence="1">Belongs to the sulfur carrier protein TusA family.</text>
</comment>
<proteinExistence type="inferred from homology"/>
<dbReference type="PANTHER" id="PTHR33279">
    <property type="entry name" value="SULFUR CARRIER PROTEIN YEDF-RELATED"/>
    <property type="match status" value="1"/>
</dbReference>
<dbReference type="InterPro" id="IPR001455">
    <property type="entry name" value="TusA-like"/>
</dbReference>
<evidence type="ECO:0000259" key="2">
    <source>
        <dbReference type="PROSITE" id="PS01148"/>
    </source>
</evidence>
<feature type="domain" description="UPF0033" evidence="2">
    <location>
        <begin position="16"/>
        <end position="40"/>
    </location>
</feature>
<keyword evidence="4" id="KW-1185">Reference proteome</keyword>
<dbReference type="AlphaFoldDB" id="A0A2T6B708"/>
<evidence type="ECO:0000313" key="4">
    <source>
        <dbReference type="Proteomes" id="UP000244224"/>
    </source>
</evidence>
<dbReference type="EMBL" id="QBKP01000003">
    <property type="protein sequence ID" value="PTX51833.1"/>
    <property type="molecule type" value="Genomic_DNA"/>
</dbReference>
<gene>
    <name evidence="3" type="ORF">C8N34_103338</name>
</gene>
<evidence type="ECO:0000256" key="1">
    <source>
        <dbReference type="ARBA" id="ARBA00008984"/>
    </source>
</evidence>
<organism evidence="3 4">
    <name type="scientific">Gemmobacter caeni</name>
    <dbReference type="NCBI Taxonomy" id="589035"/>
    <lineage>
        <taxon>Bacteria</taxon>
        <taxon>Pseudomonadati</taxon>
        <taxon>Pseudomonadota</taxon>
        <taxon>Alphaproteobacteria</taxon>
        <taxon>Rhodobacterales</taxon>
        <taxon>Paracoccaceae</taxon>
        <taxon>Gemmobacter</taxon>
    </lineage>
</organism>